<dbReference type="Pfam" id="PF00076">
    <property type="entry name" value="RRM_1"/>
    <property type="match status" value="1"/>
</dbReference>
<dbReference type="AlphaFoldDB" id="A0A1I8B2L5"/>
<organism evidence="4 5">
    <name type="scientific">Meloidogyne hapla</name>
    <name type="common">Root-knot nematode worm</name>
    <dbReference type="NCBI Taxonomy" id="6305"/>
    <lineage>
        <taxon>Eukaryota</taxon>
        <taxon>Metazoa</taxon>
        <taxon>Ecdysozoa</taxon>
        <taxon>Nematoda</taxon>
        <taxon>Chromadorea</taxon>
        <taxon>Rhabditida</taxon>
        <taxon>Tylenchina</taxon>
        <taxon>Tylenchomorpha</taxon>
        <taxon>Tylenchoidea</taxon>
        <taxon>Meloidogynidae</taxon>
        <taxon>Meloidogyninae</taxon>
        <taxon>Meloidogyne</taxon>
    </lineage>
</organism>
<evidence type="ECO:0000256" key="1">
    <source>
        <dbReference type="ARBA" id="ARBA00022884"/>
    </source>
</evidence>
<keyword evidence="4" id="KW-1185">Reference proteome</keyword>
<dbReference type="CDD" id="cd00590">
    <property type="entry name" value="RRM_SF"/>
    <property type="match status" value="1"/>
</dbReference>
<dbReference type="WBParaSite" id="MhA1_Contig1271.frz3.gene11">
    <property type="protein sequence ID" value="MhA1_Contig1271.frz3.gene11"/>
    <property type="gene ID" value="MhA1_Contig1271.frz3.gene11"/>
</dbReference>
<dbReference type="GO" id="GO:0003729">
    <property type="term" value="F:mRNA binding"/>
    <property type="evidence" value="ECO:0007669"/>
    <property type="project" value="TreeGrafter"/>
</dbReference>
<evidence type="ECO:0000313" key="4">
    <source>
        <dbReference type="Proteomes" id="UP000095281"/>
    </source>
</evidence>
<feature type="domain" description="RRM" evidence="3">
    <location>
        <begin position="6"/>
        <end position="83"/>
    </location>
</feature>
<dbReference type="Gene3D" id="3.30.70.330">
    <property type="match status" value="1"/>
</dbReference>
<proteinExistence type="predicted"/>
<reference evidence="5 6" key="1">
    <citation type="submission" date="2016-11" db="UniProtKB">
        <authorList>
            <consortium name="WormBaseParasite"/>
        </authorList>
    </citation>
    <scope>IDENTIFICATION</scope>
</reference>
<dbReference type="PANTHER" id="PTHR23003">
    <property type="entry name" value="RNA RECOGNITION MOTIF RRM DOMAIN CONTAINING PROTEIN"/>
    <property type="match status" value="1"/>
</dbReference>
<dbReference type="GO" id="GO:0005737">
    <property type="term" value="C:cytoplasm"/>
    <property type="evidence" value="ECO:0007669"/>
    <property type="project" value="TreeGrafter"/>
</dbReference>
<dbReference type="InterPro" id="IPR050374">
    <property type="entry name" value="RRT5_SRSF_SR"/>
</dbReference>
<dbReference type="InterPro" id="IPR035979">
    <property type="entry name" value="RBD_domain_sf"/>
</dbReference>
<dbReference type="WBParaSite" id="MhA1_Contig1271.frz3.gene10">
    <property type="protein sequence ID" value="MhA1_Contig1271.frz3.gene10"/>
    <property type="gene ID" value="MhA1_Contig1271.frz3.gene10"/>
</dbReference>
<protein>
    <submittedName>
        <fullName evidence="5 6">RRM domain-containing protein</fullName>
    </submittedName>
</protein>
<dbReference type="InterPro" id="IPR000504">
    <property type="entry name" value="RRM_dom"/>
</dbReference>
<evidence type="ECO:0000259" key="3">
    <source>
        <dbReference type="PROSITE" id="PS50102"/>
    </source>
</evidence>
<evidence type="ECO:0000313" key="5">
    <source>
        <dbReference type="WBParaSite" id="MhA1_Contig1271.frz3.gene10"/>
    </source>
</evidence>
<sequence>MPFYGYVVKVGNIPGDATVHDLARMFASCGPLWNASIHTNPSPTRPGHGTVEFKTDQAAENAIRDMNGAVMNGRVLSVAKNKYYGYEN</sequence>
<dbReference type="InterPro" id="IPR012677">
    <property type="entry name" value="Nucleotide-bd_a/b_plait_sf"/>
</dbReference>
<evidence type="ECO:0000313" key="6">
    <source>
        <dbReference type="WBParaSite" id="MhA1_Contig1271.frz3.gene11"/>
    </source>
</evidence>
<dbReference type="Proteomes" id="UP000095281">
    <property type="component" value="Unplaced"/>
</dbReference>
<dbReference type="SMART" id="SM00360">
    <property type="entry name" value="RRM"/>
    <property type="match status" value="1"/>
</dbReference>
<accession>A0A1I8B2L5</accession>
<dbReference type="GO" id="GO:0005634">
    <property type="term" value="C:nucleus"/>
    <property type="evidence" value="ECO:0007669"/>
    <property type="project" value="TreeGrafter"/>
</dbReference>
<evidence type="ECO:0000256" key="2">
    <source>
        <dbReference type="PROSITE-ProRule" id="PRU00176"/>
    </source>
</evidence>
<dbReference type="SUPFAM" id="SSF54928">
    <property type="entry name" value="RNA-binding domain, RBD"/>
    <property type="match status" value="1"/>
</dbReference>
<keyword evidence="1 2" id="KW-0694">RNA-binding</keyword>
<dbReference type="PROSITE" id="PS50102">
    <property type="entry name" value="RRM"/>
    <property type="match status" value="1"/>
</dbReference>
<name>A0A1I8B2L5_MELHA</name>